<name>A0A1F5E6N4_9BACT</name>
<evidence type="ECO:0000256" key="7">
    <source>
        <dbReference type="ARBA" id="ARBA00023010"/>
    </source>
</evidence>
<keyword evidence="8 9" id="KW-0472">Membrane</keyword>
<comment type="similarity">
    <text evidence="9">Belongs to the SecE/SEC61-gamma family.</text>
</comment>
<dbReference type="GO" id="GO:0005886">
    <property type="term" value="C:plasma membrane"/>
    <property type="evidence" value="ECO:0007669"/>
    <property type="project" value="UniProtKB-SubCell"/>
</dbReference>
<evidence type="ECO:0000256" key="4">
    <source>
        <dbReference type="ARBA" id="ARBA00022692"/>
    </source>
</evidence>
<keyword evidence="4 9" id="KW-0812">Transmembrane</keyword>
<dbReference type="Pfam" id="PF00584">
    <property type="entry name" value="SecE"/>
    <property type="match status" value="1"/>
</dbReference>
<evidence type="ECO:0000313" key="11">
    <source>
        <dbReference type="Proteomes" id="UP000177006"/>
    </source>
</evidence>
<keyword evidence="2 9" id="KW-0813">Transport</keyword>
<dbReference type="HAMAP" id="MF_00422">
    <property type="entry name" value="SecE"/>
    <property type="match status" value="1"/>
</dbReference>
<keyword evidence="7 9" id="KW-0811">Translocation</keyword>
<evidence type="ECO:0000256" key="2">
    <source>
        <dbReference type="ARBA" id="ARBA00022448"/>
    </source>
</evidence>
<dbReference type="GO" id="GO:0006605">
    <property type="term" value="P:protein targeting"/>
    <property type="evidence" value="ECO:0007669"/>
    <property type="project" value="UniProtKB-UniRule"/>
</dbReference>
<dbReference type="GO" id="GO:0065002">
    <property type="term" value="P:intracellular protein transmembrane transport"/>
    <property type="evidence" value="ECO:0007669"/>
    <property type="project" value="UniProtKB-UniRule"/>
</dbReference>
<dbReference type="NCBIfam" id="TIGR00964">
    <property type="entry name" value="secE_bact"/>
    <property type="match status" value="1"/>
</dbReference>
<evidence type="ECO:0000256" key="8">
    <source>
        <dbReference type="ARBA" id="ARBA00023136"/>
    </source>
</evidence>
<dbReference type="GO" id="GO:0008320">
    <property type="term" value="F:protein transmembrane transporter activity"/>
    <property type="evidence" value="ECO:0007669"/>
    <property type="project" value="UniProtKB-UniRule"/>
</dbReference>
<dbReference type="PANTHER" id="PTHR33910:SF1">
    <property type="entry name" value="PROTEIN TRANSLOCASE SUBUNIT SECE"/>
    <property type="match status" value="1"/>
</dbReference>
<dbReference type="PANTHER" id="PTHR33910">
    <property type="entry name" value="PROTEIN TRANSLOCASE SUBUNIT SECE"/>
    <property type="match status" value="1"/>
</dbReference>
<dbReference type="InterPro" id="IPR038379">
    <property type="entry name" value="SecE_sf"/>
</dbReference>
<dbReference type="GO" id="GO:0043952">
    <property type="term" value="P:protein transport by the Sec complex"/>
    <property type="evidence" value="ECO:0007669"/>
    <property type="project" value="UniProtKB-UniRule"/>
</dbReference>
<evidence type="ECO:0000256" key="3">
    <source>
        <dbReference type="ARBA" id="ARBA00022475"/>
    </source>
</evidence>
<dbReference type="InterPro" id="IPR005807">
    <property type="entry name" value="SecE_bac"/>
</dbReference>
<proteinExistence type="inferred from homology"/>
<dbReference type="Gene3D" id="1.20.5.1030">
    <property type="entry name" value="Preprotein translocase secy subunit"/>
    <property type="match status" value="1"/>
</dbReference>
<evidence type="ECO:0000313" key="10">
    <source>
        <dbReference type="EMBL" id="OGD63018.1"/>
    </source>
</evidence>
<evidence type="ECO:0000256" key="5">
    <source>
        <dbReference type="ARBA" id="ARBA00022927"/>
    </source>
</evidence>
<dbReference type="Proteomes" id="UP000177006">
    <property type="component" value="Unassembled WGS sequence"/>
</dbReference>
<sequence>METPTLILPDFGKNPLEFLREARAELKKVIWPTKQEVMRMTILIVVVSVLVGAYVGGLDFGFTNLFRLLIQR</sequence>
<evidence type="ECO:0000256" key="9">
    <source>
        <dbReference type="HAMAP-Rule" id="MF_00422"/>
    </source>
</evidence>
<dbReference type="GO" id="GO:0009306">
    <property type="term" value="P:protein secretion"/>
    <property type="evidence" value="ECO:0007669"/>
    <property type="project" value="UniProtKB-UniRule"/>
</dbReference>
<reference evidence="10 11" key="1">
    <citation type="journal article" date="2016" name="Nat. Commun.">
        <title>Thousands of microbial genomes shed light on interconnected biogeochemical processes in an aquifer system.</title>
        <authorList>
            <person name="Anantharaman K."/>
            <person name="Brown C.T."/>
            <person name="Hug L.A."/>
            <person name="Sharon I."/>
            <person name="Castelle C.J."/>
            <person name="Probst A.J."/>
            <person name="Thomas B.C."/>
            <person name="Singh A."/>
            <person name="Wilkins M.J."/>
            <person name="Karaoz U."/>
            <person name="Brodie E.L."/>
            <person name="Williams K.H."/>
            <person name="Hubbard S.S."/>
            <person name="Banfield J.F."/>
        </authorList>
    </citation>
    <scope>NUCLEOTIDE SEQUENCE [LARGE SCALE GENOMIC DNA]</scope>
</reference>
<dbReference type="STRING" id="1797457.A2160_05225"/>
<dbReference type="EMBL" id="MEZK01000013">
    <property type="protein sequence ID" value="OGD63018.1"/>
    <property type="molecule type" value="Genomic_DNA"/>
</dbReference>
<evidence type="ECO:0000256" key="1">
    <source>
        <dbReference type="ARBA" id="ARBA00004370"/>
    </source>
</evidence>
<comment type="subunit">
    <text evidence="9">Component of the Sec protein translocase complex. Heterotrimer consisting of SecY, SecE and SecG subunits. The heterotrimers can form oligomers, although 1 heterotrimer is thought to be able to translocate proteins. Interacts with the ribosome. Interacts with SecDF, and other proteins may be involved. Interacts with SecA.</text>
</comment>
<keyword evidence="6 9" id="KW-1133">Transmembrane helix</keyword>
<dbReference type="InterPro" id="IPR001901">
    <property type="entry name" value="Translocase_SecE/Sec61-g"/>
</dbReference>
<evidence type="ECO:0000256" key="6">
    <source>
        <dbReference type="ARBA" id="ARBA00022989"/>
    </source>
</evidence>
<comment type="caution">
    <text evidence="10">The sequence shown here is derived from an EMBL/GenBank/DDBJ whole genome shotgun (WGS) entry which is preliminary data.</text>
</comment>
<feature type="transmembrane region" description="Helical" evidence="9">
    <location>
        <begin position="40"/>
        <end position="62"/>
    </location>
</feature>
<dbReference type="PROSITE" id="PS01067">
    <property type="entry name" value="SECE_SEC61G"/>
    <property type="match status" value="1"/>
</dbReference>
<dbReference type="AlphaFoldDB" id="A0A1F5E6N4"/>
<comment type="subcellular location">
    <subcellularLocation>
        <location evidence="9">Cell membrane</location>
        <topology evidence="9">Single-pass membrane protein</topology>
    </subcellularLocation>
    <subcellularLocation>
        <location evidence="1">Membrane</location>
    </subcellularLocation>
</comment>
<protein>
    <recommendedName>
        <fullName evidence="9">Protein translocase subunit SecE</fullName>
    </recommendedName>
</protein>
<accession>A0A1F5E6N4</accession>
<keyword evidence="3 9" id="KW-1003">Cell membrane</keyword>
<organism evidence="10 11">
    <name type="scientific">Candidatus Beckwithbacteria bacterium RBG_13_42_9</name>
    <dbReference type="NCBI Taxonomy" id="1797457"/>
    <lineage>
        <taxon>Bacteria</taxon>
        <taxon>Candidatus Beckwithiibacteriota</taxon>
    </lineage>
</organism>
<gene>
    <name evidence="9" type="primary">secE</name>
    <name evidence="10" type="ORF">A2160_05225</name>
</gene>
<keyword evidence="5 9" id="KW-0653">Protein transport</keyword>
<comment type="function">
    <text evidence="9">Essential subunit of the Sec protein translocation channel SecYEG. Clamps together the 2 halves of SecY. May contact the channel plug during translocation.</text>
</comment>